<gene>
    <name evidence="6" type="primary">ssuB</name>
    <name evidence="6" type="ORF">MTBPR1_80029</name>
</gene>
<keyword evidence="2" id="KW-0813">Transport</keyword>
<name>A0A1C3RL38_9PROT</name>
<dbReference type="RefSeq" id="WP_165602688.1">
    <property type="nucleotide sequence ID" value="NZ_FLYE01000047.1"/>
</dbReference>
<proteinExistence type="inferred from homology"/>
<keyword evidence="7" id="KW-1185">Reference proteome</keyword>
<dbReference type="Proteomes" id="UP000231658">
    <property type="component" value="Unassembled WGS sequence"/>
</dbReference>
<comment type="similarity">
    <text evidence="1">Belongs to the ABC transporter superfamily.</text>
</comment>
<dbReference type="PANTHER" id="PTHR42788:SF19">
    <property type="entry name" value="ALIPHATIC SULFONATES IMPORT ATP-BINDING PROTEIN SSUB 2"/>
    <property type="match status" value="1"/>
</dbReference>
<dbReference type="InterPro" id="IPR027417">
    <property type="entry name" value="P-loop_NTPase"/>
</dbReference>
<evidence type="ECO:0000256" key="3">
    <source>
        <dbReference type="ARBA" id="ARBA00022741"/>
    </source>
</evidence>
<keyword evidence="4 6" id="KW-0067">ATP-binding</keyword>
<dbReference type="PANTHER" id="PTHR42788">
    <property type="entry name" value="TAURINE IMPORT ATP-BINDING PROTEIN-RELATED"/>
    <property type="match status" value="1"/>
</dbReference>
<keyword evidence="6" id="KW-0378">Hydrolase</keyword>
<dbReference type="Gene3D" id="3.40.50.300">
    <property type="entry name" value="P-loop containing nucleotide triphosphate hydrolases"/>
    <property type="match status" value="1"/>
</dbReference>
<dbReference type="InterPro" id="IPR017871">
    <property type="entry name" value="ABC_transporter-like_CS"/>
</dbReference>
<dbReference type="AlphaFoldDB" id="A0A1C3RL38"/>
<dbReference type="STRING" id="1867952.MTBPR1_80029"/>
<dbReference type="EMBL" id="FLYE01000047">
    <property type="protein sequence ID" value="SCA57975.1"/>
    <property type="molecule type" value="Genomic_DNA"/>
</dbReference>
<sequence length="228" mass="25091">MKIQIDEKSFEGRGVLGEIEFELEKGSPSVICGPSGCGKSTLLRLIAGLDEDFKGEISPRAGKVGFVFQEPQLLPWRSVRANIELVCNVDEACLIDGLLVEVGLEGQGDVMASKLSLGMARRVALARALVIKPEILILDEPFVSLDPKRAESLRKLTYNLISKHQLKALFVTHISQEAIQMGHQIHILGGQPSRIDKTIEVPMSADQRFNSTFVQTYLAENEALFAFS</sequence>
<evidence type="ECO:0000313" key="6">
    <source>
        <dbReference type="EMBL" id="SCA57975.1"/>
    </source>
</evidence>
<organism evidence="6 7">
    <name type="scientific">Candidatus Terasakiella magnetica</name>
    <dbReference type="NCBI Taxonomy" id="1867952"/>
    <lineage>
        <taxon>Bacteria</taxon>
        <taxon>Pseudomonadati</taxon>
        <taxon>Pseudomonadota</taxon>
        <taxon>Alphaproteobacteria</taxon>
        <taxon>Rhodospirillales</taxon>
        <taxon>Terasakiellaceae</taxon>
        <taxon>Terasakiella</taxon>
    </lineage>
</organism>
<dbReference type="PROSITE" id="PS00211">
    <property type="entry name" value="ABC_TRANSPORTER_1"/>
    <property type="match status" value="1"/>
</dbReference>
<evidence type="ECO:0000256" key="2">
    <source>
        <dbReference type="ARBA" id="ARBA00022448"/>
    </source>
</evidence>
<reference evidence="6 7" key="1">
    <citation type="submission" date="2016-07" db="EMBL/GenBank/DDBJ databases">
        <authorList>
            <person name="Lefevre C.T."/>
        </authorList>
    </citation>
    <scope>NUCLEOTIDE SEQUENCE [LARGE SCALE GENOMIC DNA]</scope>
    <source>
        <strain evidence="6">PR1</strain>
    </source>
</reference>
<dbReference type="GO" id="GO:0005524">
    <property type="term" value="F:ATP binding"/>
    <property type="evidence" value="ECO:0007669"/>
    <property type="project" value="UniProtKB-KW"/>
</dbReference>
<evidence type="ECO:0000313" key="7">
    <source>
        <dbReference type="Proteomes" id="UP000231658"/>
    </source>
</evidence>
<dbReference type="InterPro" id="IPR050166">
    <property type="entry name" value="ABC_transporter_ATP-bind"/>
</dbReference>
<dbReference type="Pfam" id="PF00005">
    <property type="entry name" value="ABC_tran"/>
    <property type="match status" value="1"/>
</dbReference>
<evidence type="ECO:0000256" key="1">
    <source>
        <dbReference type="ARBA" id="ARBA00005417"/>
    </source>
</evidence>
<evidence type="ECO:0000259" key="5">
    <source>
        <dbReference type="PROSITE" id="PS50893"/>
    </source>
</evidence>
<feature type="domain" description="ABC transporter" evidence="5">
    <location>
        <begin position="1"/>
        <end position="215"/>
    </location>
</feature>
<dbReference type="PROSITE" id="PS50893">
    <property type="entry name" value="ABC_TRANSPORTER_2"/>
    <property type="match status" value="1"/>
</dbReference>
<keyword evidence="3" id="KW-0547">Nucleotide-binding</keyword>
<dbReference type="InterPro" id="IPR003439">
    <property type="entry name" value="ABC_transporter-like_ATP-bd"/>
</dbReference>
<accession>A0A1C3RL38</accession>
<dbReference type="SUPFAM" id="SSF52540">
    <property type="entry name" value="P-loop containing nucleoside triphosphate hydrolases"/>
    <property type="match status" value="1"/>
</dbReference>
<dbReference type="SMART" id="SM00382">
    <property type="entry name" value="AAA"/>
    <property type="match status" value="1"/>
</dbReference>
<evidence type="ECO:0000256" key="4">
    <source>
        <dbReference type="ARBA" id="ARBA00022840"/>
    </source>
</evidence>
<protein>
    <submittedName>
        <fullName evidence="6">Aliphatic sulfonates import ATP-binding protein SsuB 1</fullName>
        <ecNumber evidence="6">3.6.3.-</ecNumber>
    </submittedName>
</protein>
<dbReference type="EC" id="3.6.3.-" evidence="6"/>
<dbReference type="GO" id="GO:0016887">
    <property type="term" value="F:ATP hydrolysis activity"/>
    <property type="evidence" value="ECO:0007669"/>
    <property type="project" value="InterPro"/>
</dbReference>
<dbReference type="InterPro" id="IPR003593">
    <property type="entry name" value="AAA+_ATPase"/>
</dbReference>